<feature type="transmembrane region" description="Helical" evidence="7">
    <location>
        <begin position="297"/>
        <end position="321"/>
    </location>
</feature>
<dbReference type="SUPFAM" id="SSF161098">
    <property type="entry name" value="MetI-like"/>
    <property type="match status" value="1"/>
</dbReference>
<keyword evidence="11" id="KW-1185">Reference proteome</keyword>
<feature type="transmembrane region" description="Helical" evidence="7">
    <location>
        <begin position="46"/>
        <end position="68"/>
    </location>
</feature>
<keyword evidence="6 7" id="KW-0472">Membrane</keyword>
<evidence type="ECO:0000313" key="11">
    <source>
        <dbReference type="Proteomes" id="UP000182347"/>
    </source>
</evidence>
<dbReference type="RefSeq" id="WP_083334919.1">
    <property type="nucleotide sequence ID" value="NZ_FNHF01000006.1"/>
</dbReference>
<dbReference type="STRING" id="482461.SAMN05216244_3674"/>
<evidence type="ECO:0000313" key="10">
    <source>
        <dbReference type="EMBL" id="SDM89436.1"/>
    </source>
</evidence>
<accession>A0A1G9WZ10</accession>
<feature type="transmembrane region" description="Helical" evidence="7">
    <location>
        <begin position="108"/>
        <end position="129"/>
    </location>
</feature>
<dbReference type="PROSITE" id="PS50928">
    <property type="entry name" value="ABC_TM1"/>
    <property type="match status" value="1"/>
</dbReference>
<dbReference type="GO" id="GO:0055085">
    <property type="term" value="P:transmembrane transport"/>
    <property type="evidence" value="ECO:0007669"/>
    <property type="project" value="InterPro"/>
</dbReference>
<proteinExistence type="inferred from homology"/>
<evidence type="ECO:0000256" key="1">
    <source>
        <dbReference type="ARBA" id="ARBA00004651"/>
    </source>
</evidence>
<evidence type="ECO:0000256" key="8">
    <source>
        <dbReference type="SAM" id="MobiDB-lite"/>
    </source>
</evidence>
<dbReference type="PANTHER" id="PTHR43227:SF7">
    <property type="entry name" value="ARABINOOLIGOSACCHARIDES TRANSPORT SYSTEM PERMEASE PROTEIN ARAP"/>
    <property type="match status" value="1"/>
</dbReference>
<feature type="compositionally biased region" description="Polar residues" evidence="8">
    <location>
        <begin position="15"/>
        <end position="24"/>
    </location>
</feature>
<dbReference type="AlphaFoldDB" id="A0A1G9WZ10"/>
<keyword evidence="2 7" id="KW-0813">Transport</keyword>
<comment type="subcellular location">
    <subcellularLocation>
        <location evidence="1 7">Cell membrane</location>
        <topology evidence="1 7">Multi-pass membrane protein</topology>
    </subcellularLocation>
</comment>
<evidence type="ECO:0000256" key="4">
    <source>
        <dbReference type="ARBA" id="ARBA00022692"/>
    </source>
</evidence>
<dbReference type="Gene3D" id="1.10.3720.10">
    <property type="entry name" value="MetI-like"/>
    <property type="match status" value="1"/>
</dbReference>
<comment type="similarity">
    <text evidence="7">Belongs to the binding-protein-dependent transport system permease family.</text>
</comment>
<keyword evidence="4 7" id="KW-0812">Transmembrane</keyword>
<dbReference type="CDD" id="cd06261">
    <property type="entry name" value="TM_PBP2"/>
    <property type="match status" value="1"/>
</dbReference>
<dbReference type="Proteomes" id="UP000182347">
    <property type="component" value="Unassembled WGS sequence"/>
</dbReference>
<keyword evidence="5 7" id="KW-1133">Transmembrane helix</keyword>
<evidence type="ECO:0000256" key="7">
    <source>
        <dbReference type="RuleBase" id="RU363032"/>
    </source>
</evidence>
<evidence type="ECO:0000256" key="2">
    <source>
        <dbReference type="ARBA" id="ARBA00022448"/>
    </source>
</evidence>
<dbReference type="OrthoDB" id="9785347at2"/>
<feature type="region of interest" description="Disordered" evidence="8">
    <location>
        <begin position="1"/>
        <end position="34"/>
    </location>
</feature>
<gene>
    <name evidence="10" type="ORF">SAMN05216244_3674</name>
</gene>
<dbReference type="EMBL" id="FNHF01000006">
    <property type="protein sequence ID" value="SDM89436.1"/>
    <property type="molecule type" value="Genomic_DNA"/>
</dbReference>
<dbReference type="GO" id="GO:0005886">
    <property type="term" value="C:plasma membrane"/>
    <property type="evidence" value="ECO:0007669"/>
    <property type="project" value="UniProtKB-SubCell"/>
</dbReference>
<evidence type="ECO:0000256" key="3">
    <source>
        <dbReference type="ARBA" id="ARBA00022475"/>
    </source>
</evidence>
<reference evidence="11" key="1">
    <citation type="submission" date="2016-10" db="EMBL/GenBank/DDBJ databases">
        <authorList>
            <person name="Varghese N."/>
            <person name="Submissions S."/>
        </authorList>
    </citation>
    <scope>NUCLEOTIDE SEQUENCE [LARGE SCALE GENOMIC DNA]</scope>
    <source>
        <strain evidence="11">CGMCC 1.6199</strain>
    </source>
</reference>
<evidence type="ECO:0000256" key="6">
    <source>
        <dbReference type="ARBA" id="ARBA00023136"/>
    </source>
</evidence>
<sequence length="330" mass="37440">MLQSPTNDESRVRVPNTNKGQYSPNPNPKGDKKQNRVIRFLNSQKVAPYVFITPFIVSFLLLTLYPTIKAFTMSFQRVLPGQSHFIGWNNYERIFNPTFYKALQNTTIYVVLTVVILVVVPIVLSVILDSKLVKFKTLFRASLFIPSLTSVIVAGTIFRLIFGESDASAANQIIGIFGMEPIEWRYNSWSAMFLMVVLCCWRWMGVNMLYFLAGLQNIPKELYEAAEIDGANVFQKFYYVTLPFLKPITIFVITISIINGFRMFEESFVYWETSSPGNIGTTVVGYIYQQGIQQNDLGFGAAIGVVLMLIIFVISIIQLLLTGAFKRSDE</sequence>
<keyword evidence="3" id="KW-1003">Cell membrane</keyword>
<dbReference type="InterPro" id="IPR000515">
    <property type="entry name" value="MetI-like"/>
</dbReference>
<evidence type="ECO:0000259" key="9">
    <source>
        <dbReference type="PROSITE" id="PS50928"/>
    </source>
</evidence>
<name>A0A1G9WZ10_9BACI</name>
<evidence type="ECO:0000256" key="5">
    <source>
        <dbReference type="ARBA" id="ARBA00022989"/>
    </source>
</evidence>
<organism evidence="10 11">
    <name type="scientific">Sediminibacillus halophilus</name>
    <dbReference type="NCBI Taxonomy" id="482461"/>
    <lineage>
        <taxon>Bacteria</taxon>
        <taxon>Bacillati</taxon>
        <taxon>Bacillota</taxon>
        <taxon>Bacilli</taxon>
        <taxon>Bacillales</taxon>
        <taxon>Bacillaceae</taxon>
        <taxon>Sediminibacillus</taxon>
    </lineage>
</organism>
<feature type="transmembrane region" description="Helical" evidence="7">
    <location>
        <begin position="244"/>
        <end position="264"/>
    </location>
</feature>
<dbReference type="PANTHER" id="PTHR43227">
    <property type="entry name" value="BLL4140 PROTEIN"/>
    <property type="match status" value="1"/>
</dbReference>
<feature type="transmembrane region" description="Helical" evidence="7">
    <location>
        <begin position="189"/>
        <end position="213"/>
    </location>
</feature>
<protein>
    <submittedName>
        <fullName evidence="10">Arabinosaccharide transport system permease protein</fullName>
    </submittedName>
</protein>
<dbReference type="InterPro" id="IPR035906">
    <property type="entry name" value="MetI-like_sf"/>
</dbReference>
<feature type="transmembrane region" description="Helical" evidence="7">
    <location>
        <begin position="141"/>
        <end position="162"/>
    </location>
</feature>
<dbReference type="Pfam" id="PF00528">
    <property type="entry name" value="BPD_transp_1"/>
    <property type="match status" value="1"/>
</dbReference>
<dbReference type="InterPro" id="IPR050809">
    <property type="entry name" value="UgpAE/MalFG_permease"/>
</dbReference>
<feature type="domain" description="ABC transmembrane type-1" evidence="9">
    <location>
        <begin position="103"/>
        <end position="318"/>
    </location>
</feature>